<evidence type="ECO:0000256" key="7">
    <source>
        <dbReference type="SAM" id="SignalP"/>
    </source>
</evidence>
<dbReference type="EMBL" id="JBIGIA010000002">
    <property type="protein sequence ID" value="MFG6455785.1"/>
    <property type="molecule type" value="Genomic_DNA"/>
</dbReference>
<organism evidence="8 9">
    <name type="scientific">Pelomonas nitida</name>
    <dbReference type="NCBI Taxonomy" id="3299027"/>
    <lineage>
        <taxon>Bacteria</taxon>
        <taxon>Pseudomonadati</taxon>
        <taxon>Pseudomonadota</taxon>
        <taxon>Betaproteobacteria</taxon>
        <taxon>Burkholderiales</taxon>
        <taxon>Sphaerotilaceae</taxon>
        <taxon>Roseateles</taxon>
    </lineage>
</organism>
<keyword evidence="7" id="KW-0732">Signal</keyword>
<evidence type="ECO:0000256" key="1">
    <source>
        <dbReference type="ARBA" id="ARBA00004442"/>
    </source>
</evidence>
<dbReference type="InterPro" id="IPR051906">
    <property type="entry name" value="TolC-like"/>
</dbReference>
<keyword evidence="9" id="KW-1185">Reference proteome</keyword>
<feature type="chain" id="PRO_5045105327" evidence="7">
    <location>
        <begin position="33"/>
        <end position="524"/>
    </location>
</feature>
<dbReference type="Gene3D" id="1.20.1600.10">
    <property type="entry name" value="Outer membrane efflux proteins (OEP)"/>
    <property type="match status" value="1"/>
</dbReference>
<dbReference type="PANTHER" id="PTHR30026">
    <property type="entry name" value="OUTER MEMBRANE PROTEIN TOLC"/>
    <property type="match status" value="1"/>
</dbReference>
<evidence type="ECO:0000256" key="5">
    <source>
        <dbReference type="ARBA" id="ARBA00023237"/>
    </source>
</evidence>
<proteinExistence type="predicted"/>
<gene>
    <name evidence="8" type="ORF">ACG00X_02965</name>
</gene>
<keyword evidence="4" id="KW-0472">Membrane</keyword>
<name>A0ABW7G1I3_9BURK</name>
<evidence type="ECO:0000313" key="8">
    <source>
        <dbReference type="EMBL" id="MFG6455785.1"/>
    </source>
</evidence>
<evidence type="ECO:0000313" key="9">
    <source>
        <dbReference type="Proteomes" id="UP001606305"/>
    </source>
</evidence>
<dbReference type="SUPFAM" id="SSF56954">
    <property type="entry name" value="Outer membrane efflux proteins (OEP)"/>
    <property type="match status" value="1"/>
</dbReference>
<protein>
    <submittedName>
        <fullName evidence="8">TolC family protein</fullName>
    </submittedName>
</protein>
<evidence type="ECO:0000256" key="6">
    <source>
        <dbReference type="SAM" id="Coils"/>
    </source>
</evidence>
<keyword evidence="3" id="KW-0812">Transmembrane</keyword>
<dbReference type="RefSeq" id="WP_394486446.1">
    <property type="nucleotide sequence ID" value="NZ_JBIGIA010000002.1"/>
</dbReference>
<dbReference type="PANTHER" id="PTHR30026:SF20">
    <property type="entry name" value="OUTER MEMBRANE PROTEIN TOLC"/>
    <property type="match status" value="1"/>
</dbReference>
<keyword evidence="6" id="KW-0175">Coiled coil</keyword>
<dbReference type="Proteomes" id="UP001606305">
    <property type="component" value="Unassembled WGS sequence"/>
</dbReference>
<accession>A0ABW7G1I3</accession>
<feature type="signal peptide" evidence="7">
    <location>
        <begin position="1"/>
        <end position="32"/>
    </location>
</feature>
<keyword evidence="5" id="KW-0998">Cell outer membrane</keyword>
<comment type="caution">
    <text evidence="8">The sequence shown here is derived from an EMBL/GenBank/DDBJ whole genome shotgun (WGS) entry which is preliminary data.</text>
</comment>
<evidence type="ECO:0000256" key="3">
    <source>
        <dbReference type="ARBA" id="ARBA00022692"/>
    </source>
</evidence>
<reference evidence="8 9" key="1">
    <citation type="submission" date="2024-09" db="EMBL/GenBank/DDBJ databases">
        <title>Novel species of the genus Pelomonas and Roseateles isolated from streams.</title>
        <authorList>
            <person name="Lu H."/>
        </authorList>
    </citation>
    <scope>NUCLEOTIDE SEQUENCE [LARGE SCALE GENOMIC DNA]</scope>
    <source>
        <strain evidence="8 9">BYS96W</strain>
    </source>
</reference>
<evidence type="ECO:0000256" key="4">
    <source>
        <dbReference type="ARBA" id="ARBA00023136"/>
    </source>
</evidence>
<evidence type="ECO:0000256" key="2">
    <source>
        <dbReference type="ARBA" id="ARBA00022452"/>
    </source>
</evidence>
<sequence length="524" mass="58207">MPDVYANLCRTTKMTKPRVLGQAFLWALAASAMQWLSGCASLQPQPLATGDLRPAIGADREVARAGVEPLASPLTLPEALARALKYNLDRRAKMMEEALALNQFEAGKYDMLPRLLASAGYQTRNNDRISESRSAADGSLSPSRFISQERSHELLGLDLSWSVLDVGLGYYGARQQADRVLIASERRRKAMHLLMQDVRTAYWRAASAQKLRGDVERTLAMAEEALADARKAEQERVRNPLDTLRYQRQLLENMRLLESIDQELSAAQLELAALVNAPLDRPLRIADAQPEIRDDGLAALDVQRLEDIALENNADLREQHYNGRIAREEVRRTLVRLFPNVSFNYGVKYDSDSYLVNRQWNEAGLQLSFNLFNLLTGPSQVKLAQAGVALADQRRIALQMTVVTQVHLARLQVLNARSQFARADAIYVADVRIADHMRNRETALAQSKLDRVGNETAAILSLLRRYQALAQVQACESRLAANLGMEPRIGNTDELTLAALTEQIGGAGANWLQVAAPQPAVVKP</sequence>
<feature type="coiled-coil region" evidence="6">
    <location>
        <begin position="212"/>
        <end position="277"/>
    </location>
</feature>
<comment type="subcellular location">
    <subcellularLocation>
        <location evidence="1">Cell outer membrane</location>
    </subcellularLocation>
</comment>
<keyword evidence="2" id="KW-1134">Transmembrane beta strand</keyword>